<feature type="region of interest" description="Disordered" evidence="1">
    <location>
        <begin position="54"/>
        <end position="103"/>
    </location>
</feature>
<dbReference type="AlphaFoldDB" id="A0AAV2N0Q9"/>
<name>A0AAV2N0Q9_9HYME</name>
<gene>
    <name evidence="2" type="ORF">LPLAT_LOCUS262</name>
</gene>
<dbReference type="EMBL" id="OZ034824">
    <property type="protein sequence ID" value="CAL1673354.1"/>
    <property type="molecule type" value="Genomic_DNA"/>
</dbReference>
<evidence type="ECO:0000256" key="1">
    <source>
        <dbReference type="SAM" id="MobiDB-lite"/>
    </source>
</evidence>
<evidence type="ECO:0000313" key="2">
    <source>
        <dbReference type="EMBL" id="CAL1673354.1"/>
    </source>
</evidence>
<reference evidence="2 3" key="1">
    <citation type="submission" date="2024-04" db="EMBL/GenBank/DDBJ databases">
        <authorList>
            <consortium name="Molecular Ecology Group"/>
        </authorList>
    </citation>
    <scope>NUCLEOTIDE SEQUENCE [LARGE SCALE GENOMIC DNA]</scope>
</reference>
<protein>
    <submittedName>
        <fullName evidence="2">Uncharacterized protein</fullName>
    </submittedName>
</protein>
<proteinExistence type="predicted"/>
<feature type="compositionally biased region" description="Polar residues" evidence="1">
    <location>
        <begin position="91"/>
        <end position="103"/>
    </location>
</feature>
<organism evidence="2 3">
    <name type="scientific">Lasius platythorax</name>
    <dbReference type="NCBI Taxonomy" id="488582"/>
    <lineage>
        <taxon>Eukaryota</taxon>
        <taxon>Metazoa</taxon>
        <taxon>Ecdysozoa</taxon>
        <taxon>Arthropoda</taxon>
        <taxon>Hexapoda</taxon>
        <taxon>Insecta</taxon>
        <taxon>Pterygota</taxon>
        <taxon>Neoptera</taxon>
        <taxon>Endopterygota</taxon>
        <taxon>Hymenoptera</taxon>
        <taxon>Apocrita</taxon>
        <taxon>Aculeata</taxon>
        <taxon>Formicoidea</taxon>
        <taxon>Formicidae</taxon>
        <taxon>Formicinae</taxon>
        <taxon>Lasius</taxon>
        <taxon>Lasius</taxon>
    </lineage>
</organism>
<sequence>MPIHGKRKQQGINKETGAIELRGDCRLNERDVAVRAIGDPRPADWTVFYYTTAPERSTRSRRKFPLSSDGVRDAEERISRGGGENGYKRQSPASNPSGRSAGG</sequence>
<accession>A0AAV2N0Q9</accession>
<keyword evidence="3" id="KW-1185">Reference proteome</keyword>
<evidence type="ECO:0000313" key="3">
    <source>
        <dbReference type="Proteomes" id="UP001497644"/>
    </source>
</evidence>
<dbReference type="Proteomes" id="UP001497644">
    <property type="component" value="Chromosome 1"/>
</dbReference>
<feature type="compositionally biased region" description="Basic and acidic residues" evidence="1">
    <location>
        <begin position="70"/>
        <end position="79"/>
    </location>
</feature>